<dbReference type="AlphaFoldDB" id="A0A9W9QMY5"/>
<reference evidence="2" key="2">
    <citation type="journal article" date="2023" name="IMA Fungus">
        <title>Comparative genomic study of the Penicillium genus elucidates a diverse pangenome and 15 lateral gene transfer events.</title>
        <authorList>
            <person name="Petersen C."/>
            <person name="Sorensen T."/>
            <person name="Nielsen M.R."/>
            <person name="Sondergaard T.E."/>
            <person name="Sorensen J.L."/>
            <person name="Fitzpatrick D.A."/>
            <person name="Frisvad J.C."/>
            <person name="Nielsen K.L."/>
        </authorList>
    </citation>
    <scope>NUCLEOTIDE SEQUENCE</scope>
    <source>
        <strain evidence="2">IBT 35675</strain>
    </source>
</reference>
<evidence type="ECO:0000256" key="1">
    <source>
        <dbReference type="SAM" id="MobiDB-lite"/>
    </source>
</evidence>
<proteinExistence type="predicted"/>
<evidence type="ECO:0000313" key="3">
    <source>
        <dbReference type="Proteomes" id="UP001148299"/>
    </source>
</evidence>
<comment type="caution">
    <text evidence="2">The sequence shown here is derived from an EMBL/GenBank/DDBJ whole genome shotgun (WGS) entry which is preliminary data.</text>
</comment>
<dbReference type="Proteomes" id="UP001148299">
    <property type="component" value="Unassembled WGS sequence"/>
</dbReference>
<feature type="region of interest" description="Disordered" evidence="1">
    <location>
        <begin position="1"/>
        <end position="54"/>
    </location>
</feature>
<feature type="compositionally biased region" description="Basic and acidic residues" evidence="1">
    <location>
        <begin position="34"/>
        <end position="51"/>
    </location>
</feature>
<evidence type="ECO:0000313" key="2">
    <source>
        <dbReference type="EMBL" id="KAJ5341041.1"/>
    </source>
</evidence>
<reference evidence="2" key="1">
    <citation type="submission" date="2022-12" db="EMBL/GenBank/DDBJ databases">
        <authorList>
            <person name="Petersen C."/>
        </authorList>
    </citation>
    <scope>NUCLEOTIDE SEQUENCE</scope>
    <source>
        <strain evidence="2">IBT 35675</strain>
    </source>
</reference>
<protein>
    <submittedName>
        <fullName evidence="2">Uncharacterized protein</fullName>
    </submittedName>
</protein>
<name>A0A9W9QMY5_PENBR</name>
<dbReference type="EMBL" id="JAPZBR010000008">
    <property type="protein sequence ID" value="KAJ5341041.1"/>
    <property type="molecule type" value="Genomic_DNA"/>
</dbReference>
<accession>A0A9W9QMY5</accession>
<gene>
    <name evidence="2" type="ORF">N7541_010165</name>
</gene>
<organism evidence="2 3">
    <name type="scientific">Penicillium brevicompactum</name>
    <dbReference type="NCBI Taxonomy" id="5074"/>
    <lineage>
        <taxon>Eukaryota</taxon>
        <taxon>Fungi</taxon>
        <taxon>Dikarya</taxon>
        <taxon>Ascomycota</taxon>
        <taxon>Pezizomycotina</taxon>
        <taxon>Eurotiomycetes</taxon>
        <taxon>Eurotiomycetidae</taxon>
        <taxon>Eurotiales</taxon>
        <taxon>Aspergillaceae</taxon>
        <taxon>Penicillium</taxon>
    </lineage>
</organism>
<sequence>MPATNSVIPSSPSSHPRRNATVAMDAQRPTDQSQKLRLDPTDAQRPPDSHCHGWSIRRLLSRRGSRRYSVLEREPNRLRKRISH</sequence>
<keyword evidence="3" id="KW-1185">Reference proteome</keyword>
<feature type="compositionally biased region" description="Polar residues" evidence="1">
    <location>
        <begin position="1"/>
        <end position="14"/>
    </location>
</feature>